<gene>
    <name evidence="1" type="ORF">U27_01257</name>
</gene>
<evidence type="ECO:0008006" key="3">
    <source>
        <dbReference type="Google" id="ProtNLM"/>
    </source>
</evidence>
<dbReference type="GO" id="GO:0010498">
    <property type="term" value="P:proteasomal protein catabolic process"/>
    <property type="evidence" value="ECO:0007669"/>
    <property type="project" value="InterPro"/>
</dbReference>
<sequence>MEKRIFGVEIEYGIIFTSQGRKTLPVEKIVRYLFEQLVTTEGFLNVFLENGARFYQDTGYHPEYATPECTNPIDLLRYEKAGDRILEQLRQHAEERLQREGIAGSLNIYKNNTDFIGNSYGCHENYLVDRNANFYYLAEQLIPFLVTRQIFSGAGKIVQDKRYGGAHYTISQRANYVCQKISGTTTNDRSIINTRDEPHADEENYRRLHVIVGDSNMSEFSNYLKTGTAALVLRMIEDDFVNKDFALRNPVKAVKDISDDLTCTRKIKLDNGRKMSALDIQKEYFDLALKYMHTRQLSPMEIDILQKWGYVLNTLEKDPFKLDREVDWVIKHKLIEDYMKKHDLSWNTINDNVLMLDLQYHDLRYDKGFYYMLERNDLVDRILTEQQIQEAMVDPPSDTRAKIRGEFIKLAKEKKIHYNLDWSYIRVGNLLDVRIMCDNPFQTENRRVTDLMRIIEKSRPSRRRFRLY</sequence>
<dbReference type="Pfam" id="PF03136">
    <property type="entry name" value="Pup_ligase"/>
    <property type="match status" value="1"/>
</dbReference>
<evidence type="ECO:0000313" key="2">
    <source>
        <dbReference type="Proteomes" id="UP000030661"/>
    </source>
</evidence>
<dbReference type="eggNOG" id="COG0638">
    <property type="taxonomic scope" value="Bacteria"/>
</dbReference>
<organism evidence="1">
    <name type="scientific">Vecturithrix granuli</name>
    <dbReference type="NCBI Taxonomy" id="1499967"/>
    <lineage>
        <taxon>Bacteria</taxon>
        <taxon>Candidatus Moduliflexota</taxon>
        <taxon>Candidatus Vecturitrichia</taxon>
        <taxon>Candidatus Vecturitrichales</taxon>
        <taxon>Candidatus Vecturitrichaceae</taxon>
        <taxon>Candidatus Vecturithrix</taxon>
    </lineage>
</organism>
<dbReference type="Proteomes" id="UP000030661">
    <property type="component" value="Unassembled WGS sequence"/>
</dbReference>
<dbReference type="GO" id="GO:0005524">
    <property type="term" value="F:ATP binding"/>
    <property type="evidence" value="ECO:0007669"/>
    <property type="project" value="TreeGrafter"/>
</dbReference>
<dbReference type="STRING" id="1499967.U27_01257"/>
<proteinExistence type="predicted"/>
<dbReference type="GO" id="GO:0019941">
    <property type="term" value="P:modification-dependent protein catabolic process"/>
    <property type="evidence" value="ECO:0007669"/>
    <property type="project" value="InterPro"/>
</dbReference>
<accession>A0A081C9V2</accession>
<reference evidence="1" key="1">
    <citation type="journal article" date="2015" name="PeerJ">
        <title>First genomic representation of candidate bacterial phylum KSB3 points to enhanced environmental sensing as a trigger of wastewater bulking.</title>
        <authorList>
            <person name="Sekiguchi Y."/>
            <person name="Ohashi A."/>
            <person name="Parks D.H."/>
            <person name="Yamauchi T."/>
            <person name="Tyson G.W."/>
            <person name="Hugenholtz P."/>
        </authorList>
    </citation>
    <scope>NUCLEOTIDE SEQUENCE [LARGE SCALE GENOMIC DNA]</scope>
</reference>
<dbReference type="PANTHER" id="PTHR42307:SF3">
    <property type="entry name" value="PUP--PROTEIN LIGASE"/>
    <property type="match status" value="1"/>
</dbReference>
<dbReference type="PANTHER" id="PTHR42307">
    <property type="entry name" value="PUP DEAMIDASE/DEPUPYLASE"/>
    <property type="match status" value="1"/>
</dbReference>
<protein>
    <recommendedName>
        <fullName evidence="3">Pup--protein ligase</fullName>
    </recommendedName>
</protein>
<dbReference type="HOGENOM" id="CLU_040524_0_1_0"/>
<dbReference type="EMBL" id="DF820478">
    <property type="protein sequence ID" value="GAK61357.1"/>
    <property type="molecule type" value="Genomic_DNA"/>
</dbReference>
<dbReference type="InterPro" id="IPR004347">
    <property type="entry name" value="Pup_ligase/deamidase"/>
</dbReference>
<keyword evidence="2" id="KW-1185">Reference proteome</keyword>
<dbReference type="GO" id="GO:0070490">
    <property type="term" value="P:protein pupylation"/>
    <property type="evidence" value="ECO:0007669"/>
    <property type="project" value="TreeGrafter"/>
</dbReference>
<evidence type="ECO:0000313" key="1">
    <source>
        <dbReference type="EMBL" id="GAK61357.1"/>
    </source>
</evidence>
<name>A0A081C9V2_VECG1</name>
<dbReference type="AlphaFoldDB" id="A0A081C9V2"/>